<reference evidence="2 3" key="1">
    <citation type="submission" date="2016-10" db="EMBL/GenBank/DDBJ databases">
        <authorList>
            <person name="Cai Z."/>
        </authorList>
    </citation>
    <scope>NUCLEOTIDE SEQUENCE [LARGE SCALE GENOMIC DNA]</scope>
</reference>
<proteinExistence type="predicted"/>
<feature type="region of interest" description="Disordered" evidence="1">
    <location>
        <begin position="257"/>
        <end position="280"/>
    </location>
</feature>
<evidence type="ECO:0000256" key="1">
    <source>
        <dbReference type="SAM" id="MobiDB-lite"/>
    </source>
</evidence>
<accession>A0A383V828</accession>
<protein>
    <submittedName>
        <fullName evidence="2">Uncharacterized protein</fullName>
    </submittedName>
</protein>
<name>A0A383V828_TETOB</name>
<evidence type="ECO:0000313" key="2">
    <source>
        <dbReference type="EMBL" id="SZX61737.1"/>
    </source>
</evidence>
<gene>
    <name evidence="2" type="ORF">BQ4739_LOCUS2300</name>
</gene>
<keyword evidence="3" id="KW-1185">Reference proteome</keyword>
<dbReference type="Proteomes" id="UP000256970">
    <property type="component" value="Unassembled WGS sequence"/>
</dbReference>
<sequence>MPSNTSLSLNRKLQNPQFESWKLGSDFAKKRVCLHLPGLVYQGAGDAVDFLHTKASVLRNHLIESQGHLFVATSNHGQSVVINALVSGASGDVQLLPLADIPAASHDPLLGIALEAALDCSLAVLQAPTAAAAPQPAGGSQAAAAGTAGPGGTAAAAGMMLVSTGKGDLLLLQQAQDGSMVPSQPVFPLRPRPPSVGVRPFTIEAGWLAPTGHIRAVLSALRTLDSSSSSSSSGARAPAGQLRGVCELWLVTLQASPPPAAAGSSEQRQQQQQQQAGHVQQQQAGHVLQVVSSQLLMLSKGPPAAALAAAAAAGADGGGCEALLLVGEPALEEDELPAGYAAGAAPAKSEAAPRAPLAFTAAQDQPAGSTANGTAGAAAAAAAAAAAGLDEDMDIDPRTLQQAAARLAQFSSQEALGELPQQQWTDVFKESGPGDSLSDAELAVDVMLFTPAAAAAATDADGAAASSSPALQPLALASCVSCAPHRLLAVAASAPGSSGQAQPGLLLGLSDDVDCALVSAQLSSPGEMAAAGSSSSSSSSSTGGWGVALCHQAYLPALAYVVSGKTQRRHLLLGDSCSPVCGVLVEGQKYAYLYGQPSAQQQHGQQQILDMELPAGSRVLGARLLQGRGSGAAAAAANGGAASQGASTTACLLLLTSSELICYTLQGP</sequence>
<dbReference type="EMBL" id="FNXT01000172">
    <property type="protein sequence ID" value="SZX61737.1"/>
    <property type="molecule type" value="Genomic_DNA"/>
</dbReference>
<evidence type="ECO:0000313" key="3">
    <source>
        <dbReference type="Proteomes" id="UP000256970"/>
    </source>
</evidence>
<organism evidence="2 3">
    <name type="scientific">Tetradesmus obliquus</name>
    <name type="common">Green alga</name>
    <name type="synonym">Acutodesmus obliquus</name>
    <dbReference type="NCBI Taxonomy" id="3088"/>
    <lineage>
        <taxon>Eukaryota</taxon>
        <taxon>Viridiplantae</taxon>
        <taxon>Chlorophyta</taxon>
        <taxon>core chlorophytes</taxon>
        <taxon>Chlorophyceae</taxon>
        <taxon>CS clade</taxon>
        <taxon>Sphaeropleales</taxon>
        <taxon>Scenedesmaceae</taxon>
        <taxon>Tetradesmus</taxon>
    </lineage>
</organism>
<dbReference type="AlphaFoldDB" id="A0A383V828"/>
<feature type="compositionally biased region" description="Low complexity" evidence="1">
    <location>
        <begin position="261"/>
        <end position="280"/>
    </location>
</feature>